<dbReference type="PROSITE" id="PS50297">
    <property type="entry name" value="ANK_REP_REGION"/>
    <property type="match status" value="5"/>
</dbReference>
<feature type="repeat" description="ANK" evidence="3">
    <location>
        <begin position="196"/>
        <end position="222"/>
    </location>
</feature>
<sequence length="497" mass="54626">MKRISVIKASLLSLSMFSMSLFGQNNSMLNGEFWKQNPSIEIIKGEIAKGNSPSEANRGNHDVASMAINNNASLESILFLLKQEGNPLDKVTHDGRYYIHWAASKGNVELVNYLIQNGSTIDRTDDKGATPLAFAAGNGQLNPAVYELFFKAGIDPKQKYYNGANLLLLAIGADKDLKFSDYLQSKGLSLKDTDDLGRTTFDYAARNGNLDVLKKLVQKGVQPTGHALIFASQGTRSHANGLDVYQYLVETMKLDPKSQGETGENVLFNLVRKKEQEAIISYFLEKGVDVNAVDNNGTSAFMMASSTKNLELVKSLVSSVKDINQVNKNGESALFFAVQSSSPEMIQFLIDQGAKTNLVGKDGNLAAYLVQSYRAPRPNENNQEFLQKLELLKTNGVDFVSAQKNGSTLLHLAIAKNDVNLFKALENLGININAQDEDGMTVLHRAAMMAKDDSILNYLIGLGADKTILTEFDELAHDLAMENEFLKDNNTNLDFLK</sequence>
<dbReference type="SMART" id="SM00248">
    <property type="entry name" value="ANK"/>
    <property type="match status" value="9"/>
</dbReference>
<evidence type="ECO:0000313" key="5">
    <source>
        <dbReference type="EMBL" id="MET3731437.1"/>
    </source>
</evidence>
<protein>
    <submittedName>
        <fullName evidence="5">Ankyrin repeat protein</fullName>
    </submittedName>
</protein>
<dbReference type="PANTHER" id="PTHR24198:SF165">
    <property type="entry name" value="ANKYRIN REPEAT-CONTAINING PROTEIN-RELATED"/>
    <property type="match status" value="1"/>
</dbReference>
<feature type="repeat" description="ANK" evidence="3">
    <location>
        <begin position="438"/>
        <end position="471"/>
    </location>
</feature>
<organism evidence="5 6">
    <name type="scientific">Moheibacter stercoris</name>
    <dbReference type="NCBI Taxonomy" id="1628251"/>
    <lineage>
        <taxon>Bacteria</taxon>
        <taxon>Pseudomonadati</taxon>
        <taxon>Bacteroidota</taxon>
        <taxon>Flavobacteriia</taxon>
        <taxon>Flavobacteriales</taxon>
        <taxon>Weeksellaceae</taxon>
        <taxon>Moheibacter</taxon>
    </lineage>
</organism>
<feature type="repeat" description="ANK" evidence="3">
    <location>
        <begin position="94"/>
        <end position="126"/>
    </location>
</feature>
<feature type="repeat" description="ANK" evidence="3">
    <location>
        <begin position="329"/>
        <end position="361"/>
    </location>
</feature>
<dbReference type="InterPro" id="IPR002110">
    <property type="entry name" value="Ankyrin_rpt"/>
</dbReference>
<keyword evidence="4" id="KW-0732">Signal</keyword>
<feature type="repeat" description="ANK" evidence="3">
    <location>
        <begin position="296"/>
        <end position="328"/>
    </location>
</feature>
<keyword evidence="2 3" id="KW-0040">ANK repeat</keyword>
<dbReference type="SUPFAM" id="SSF48403">
    <property type="entry name" value="Ankyrin repeat"/>
    <property type="match status" value="2"/>
</dbReference>
<feature type="repeat" description="ANK" evidence="3">
    <location>
        <begin position="262"/>
        <end position="295"/>
    </location>
</feature>
<dbReference type="PANTHER" id="PTHR24198">
    <property type="entry name" value="ANKYRIN REPEAT AND PROTEIN KINASE DOMAIN-CONTAINING PROTEIN"/>
    <property type="match status" value="1"/>
</dbReference>
<evidence type="ECO:0000256" key="4">
    <source>
        <dbReference type="SAM" id="SignalP"/>
    </source>
</evidence>
<feature type="repeat" description="ANK" evidence="3">
    <location>
        <begin position="405"/>
        <end position="437"/>
    </location>
</feature>
<dbReference type="Proteomes" id="UP001549146">
    <property type="component" value="Unassembled WGS sequence"/>
</dbReference>
<evidence type="ECO:0000256" key="3">
    <source>
        <dbReference type="PROSITE-ProRule" id="PRU00023"/>
    </source>
</evidence>
<accession>A0ABV2LUY2</accession>
<feature type="signal peptide" evidence="4">
    <location>
        <begin position="1"/>
        <end position="23"/>
    </location>
</feature>
<reference evidence="5 6" key="1">
    <citation type="submission" date="2024-06" db="EMBL/GenBank/DDBJ databases">
        <title>Genomic Encyclopedia of Type Strains, Phase IV (KMG-IV): sequencing the most valuable type-strain genomes for metagenomic binning, comparative biology and taxonomic classification.</title>
        <authorList>
            <person name="Goeker M."/>
        </authorList>
    </citation>
    <scope>NUCLEOTIDE SEQUENCE [LARGE SCALE GENOMIC DNA]</scope>
    <source>
        <strain evidence="5 6">DSM 29388</strain>
    </source>
</reference>
<dbReference type="EMBL" id="JBEPMO010000004">
    <property type="protein sequence ID" value="MET3731437.1"/>
    <property type="molecule type" value="Genomic_DNA"/>
</dbReference>
<gene>
    <name evidence="5" type="ORF">ABID46_001006</name>
</gene>
<name>A0ABV2LUY2_9FLAO</name>
<keyword evidence="6" id="KW-1185">Reference proteome</keyword>
<dbReference type="Gene3D" id="1.25.40.20">
    <property type="entry name" value="Ankyrin repeat-containing domain"/>
    <property type="match status" value="2"/>
</dbReference>
<keyword evidence="1" id="KW-0677">Repeat</keyword>
<proteinExistence type="predicted"/>
<feature type="chain" id="PRO_5045217370" evidence="4">
    <location>
        <begin position="24"/>
        <end position="497"/>
    </location>
</feature>
<comment type="caution">
    <text evidence="5">The sequence shown here is derived from an EMBL/GenBank/DDBJ whole genome shotgun (WGS) entry which is preliminary data.</text>
</comment>
<evidence type="ECO:0000256" key="1">
    <source>
        <dbReference type="ARBA" id="ARBA00022737"/>
    </source>
</evidence>
<dbReference type="PROSITE" id="PS50088">
    <property type="entry name" value="ANK_REPEAT"/>
    <property type="match status" value="7"/>
</dbReference>
<dbReference type="RefSeq" id="WP_354507712.1">
    <property type="nucleotide sequence ID" value="NZ_JBEPMO010000004.1"/>
</dbReference>
<evidence type="ECO:0000256" key="2">
    <source>
        <dbReference type="ARBA" id="ARBA00023043"/>
    </source>
</evidence>
<dbReference type="Pfam" id="PF12796">
    <property type="entry name" value="Ank_2"/>
    <property type="match status" value="3"/>
</dbReference>
<evidence type="ECO:0000313" key="6">
    <source>
        <dbReference type="Proteomes" id="UP001549146"/>
    </source>
</evidence>
<dbReference type="InterPro" id="IPR036770">
    <property type="entry name" value="Ankyrin_rpt-contain_sf"/>
</dbReference>